<keyword evidence="3" id="KW-1185">Reference proteome</keyword>
<evidence type="ECO:0000256" key="1">
    <source>
        <dbReference type="SAM" id="MobiDB-lite"/>
    </source>
</evidence>
<sequence>MALRQFSYELWLQRNRINFDDLPDELKAEIHVHHQAFRKHGMTPELIASSEEIVENLEAWLDEWEEEPAAPAPAPPPAAPTPTPAPAPQPQPSKPAAAPAPKPAPQQPVNVTVAHNDRVFERMYEEGCTSGISLDTLRRYGFDFARWKSPDTYRTPHFVLTRGFFGLTNYQLKKG</sequence>
<gene>
    <name evidence="2" type="ORF">SAMN05421823_11937</name>
</gene>
<feature type="region of interest" description="Disordered" evidence="1">
    <location>
        <begin position="66"/>
        <end position="109"/>
    </location>
</feature>
<dbReference type="AlphaFoldDB" id="A0A1G9V6Z2"/>
<evidence type="ECO:0000313" key="2">
    <source>
        <dbReference type="EMBL" id="SDM67968.1"/>
    </source>
</evidence>
<dbReference type="Proteomes" id="UP000198510">
    <property type="component" value="Unassembled WGS sequence"/>
</dbReference>
<feature type="compositionally biased region" description="Pro residues" evidence="1">
    <location>
        <begin position="70"/>
        <end position="106"/>
    </location>
</feature>
<name>A0A1G9V6Z2_9BACT</name>
<dbReference type="EMBL" id="FNFO01000019">
    <property type="protein sequence ID" value="SDM67968.1"/>
    <property type="molecule type" value="Genomic_DNA"/>
</dbReference>
<protein>
    <submittedName>
        <fullName evidence="2">Uncharacterized protein</fullName>
    </submittedName>
</protein>
<proteinExistence type="predicted"/>
<organism evidence="2 3">
    <name type="scientific">Catalinimonas alkaloidigena</name>
    <dbReference type="NCBI Taxonomy" id="1075417"/>
    <lineage>
        <taxon>Bacteria</taxon>
        <taxon>Pseudomonadati</taxon>
        <taxon>Bacteroidota</taxon>
        <taxon>Cytophagia</taxon>
        <taxon>Cytophagales</taxon>
        <taxon>Catalimonadaceae</taxon>
        <taxon>Catalinimonas</taxon>
    </lineage>
</organism>
<evidence type="ECO:0000313" key="3">
    <source>
        <dbReference type="Proteomes" id="UP000198510"/>
    </source>
</evidence>
<dbReference type="STRING" id="1075417.SAMN05421823_11937"/>
<accession>A0A1G9V6Z2</accession>
<reference evidence="2 3" key="1">
    <citation type="submission" date="2016-10" db="EMBL/GenBank/DDBJ databases">
        <authorList>
            <person name="de Groot N.N."/>
        </authorList>
    </citation>
    <scope>NUCLEOTIDE SEQUENCE [LARGE SCALE GENOMIC DNA]</scope>
    <source>
        <strain evidence="2 3">DSM 25186</strain>
    </source>
</reference>